<organism evidence="1 2">
    <name type="scientific">Mycobacteroides chelonae</name>
    <name type="common">Mycobacterium chelonae</name>
    <dbReference type="NCBI Taxonomy" id="1774"/>
    <lineage>
        <taxon>Bacteria</taxon>
        <taxon>Bacillati</taxon>
        <taxon>Actinomycetota</taxon>
        <taxon>Actinomycetes</taxon>
        <taxon>Mycobacteriales</taxon>
        <taxon>Mycobacteriaceae</taxon>
        <taxon>Mycobacteroides</taxon>
    </lineage>
</organism>
<gene>
    <name evidence="1" type="ORF">BKG82_12815</name>
</gene>
<protein>
    <submittedName>
        <fullName evidence="1">Uncharacterized protein</fullName>
    </submittedName>
</protein>
<name>A0A1S1LTR5_MYCCH</name>
<evidence type="ECO:0000313" key="1">
    <source>
        <dbReference type="EMBL" id="OHU57068.1"/>
    </source>
</evidence>
<dbReference type="RefSeq" id="WP_070947443.1">
    <property type="nucleotide sequence ID" value="NZ_MLIQ01000014.1"/>
</dbReference>
<reference evidence="1 2" key="1">
    <citation type="submission" date="2016-10" db="EMBL/GenBank/DDBJ databases">
        <title>Evaluation of Human, Veterinary and Environmental Mycobacterium chelonae Isolates by Core Genome Phylogenomic Analysis, Targeted Gene Comparison, and Anti-microbial Susceptibility Patterns: A Tale of Mistaken Identities.</title>
        <authorList>
            <person name="Fogelson S.B."/>
            <person name="Camus A.C."/>
            <person name="Lorenz W."/>
            <person name="Vasireddy R."/>
            <person name="Vasireddy S."/>
            <person name="Smith T."/>
            <person name="Brown-Elliott B.A."/>
            <person name="Wallace R.J.Jr."/>
            <person name="Hasan N.A."/>
            <person name="Reischl U."/>
            <person name="Sanchez S."/>
        </authorList>
    </citation>
    <scope>NUCLEOTIDE SEQUENCE [LARGE SCALE GENOMIC DNA]</scope>
    <source>
        <strain evidence="1 2">15515</strain>
    </source>
</reference>
<dbReference type="EMBL" id="MLIQ01000014">
    <property type="protein sequence ID" value="OHU57068.1"/>
    <property type="molecule type" value="Genomic_DNA"/>
</dbReference>
<sequence length="204" mass="21104">MTGAQQQQMGRGFGGVASAARSHLCEVDESAAVRDRHLAALLAFAPGAQWTRDALRITFGDKATAVWVSESLAATGVSLLDVPDGALVIVPNVQSALGRYGFRGGRWVFGQGSDAALGIGRGAIHAASRFGRRGMNVACPSTPLMLTLTAVLCRLGITAAPTGGQPRVTVRPGDLAVALDRLGLAEVAVQYQQAMAATAPKEKP</sequence>
<comment type="caution">
    <text evidence="1">The sequence shown here is derived from an EMBL/GenBank/DDBJ whole genome shotgun (WGS) entry which is preliminary data.</text>
</comment>
<dbReference type="Proteomes" id="UP000180043">
    <property type="component" value="Unassembled WGS sequence"/>
</dbReference>
<dbReference type="AlphaFoldDB" id="A0A1S1LTR5"/>
<proteinExistence type="predicted"/>
<evidence type="ECO:0000313" key="2">
    <source>
        <dbReference type="Proteomes" id="UP000180043"/>
    </source>
</evidence>
<accession>A0A1S1LTR5</accession>